<proteinExistence type="predicted"/>
<protein>
    <submittedName>
        <fullName evidence="1">Uncharacterized protein</fullName>
    </submittedName>
</protein>
<evidence type="ECO:0000313" key="1">
    <source>
        <dbReference type="EMBL" id="SKB02423.1"/>
    </source>
</evidence>
<dbReference type="Proteomes" id="UP000190774">
    <property type="component" value="Unassembled WGS sequence"/>
</dbReference>
<gene>
    <name evidence="1" type="ORF">SAMN02745166_03644</name>
</gene>
<reference evidence="2" key="1">
    <citation type="submission" date="2017-02" db="EMBL/GenBank/DDBJ databases">
        <authorList>
            <person name="Varghese N."/>
            <person name="Submissions S."/>
        </authorList>
    </citation>
    <scope>NUCLEOTIDE SEQUENCE [LARGE SCALE GENOMIC DNA]</scope>
    <source>
        <strain evidence="2">ATCC 700200</strain>
    </source>
</reference>
<keyword evidence="2" id="KW-1185">Reference proteome</keyword>
<dbReference type="PRINTS" id="PR00313">
    <property type="entry name" value="CABNDNGRPT"/>
</dbReference>
<dbReference type="STRING" id="48467.SAMN02745166_03644"/>
<organism evidence="1 2">
    <name type="scientific">Prosthecobacter debontii</name>
    <dbReference type="NCBI Taxonomy" id="48467"/>
    <lineage>
        <taxon>Bacteria</taxon>
        <taxon>Pseudomonadati</taxon>
        <taxon>Verrucomicrobiota</taxon>
        <taxon>Verrucomicrobiia</taxon>
        <taxon>Verrucomicrobiales</taxon>
        <taxon>Verrucomicrobiaceae</taxon>
        <taxon>Prosthecobacter</taxon>
    </lineage>
</organism>
<accession>A0A1T4YL60</accession>
<sequence length="617" mass="64500">MKTMKLSPSVIESLEPRLAPAGLVSLSLSASGALTISGDAHHNDFQITQSGDQWTISRIHDVPGDNTEFRLNGGPQLESITFDKPVSVKATLGDGNDEMLLNGVDILKTLSVNTGNGDDKLDLTSSTIFSTVTVATGDGDDDVLFDGVDILKTLSVNTGNGDDKLDLTSTQIFSTVKVTMGNGDDYFTAGGDLYFAKGLSANLGGGPNTLDVNADTLLSDGNISVVSGGAVNEIQTFRFQVGVGEVNGSLTLKSTKGPTDFEIGLETTDSLVVSKNMILQSTAGEDYVTVLGSLFVDGTLAIKLSHGDNTTTMVEMDQLVVGALSYSGGSGLDDFLIGAREVIVDGNFSFAGSSGENILEIAPTEFFGVAGSMSYKGGSGVDNFFLSGPEVVIAKNLSVSASHGANFMGIEAVEAAIGGSLRYSGGSGSDRVDIGESDGGSDLVNIVGSTTLSLSSGAADVQVRNAILQGNLAISTSAAFGLADEVRLFESEFWRNVSIKMGGNADSYVEVRNGIFDWDVYVNTGNGNDLVRFDTDASVPGIYSWFDGYVTISLGAGNDEFYAGNSDVIEFVGNDFNYYVDVYGGTGFDTAYFVNSAAYNNGFNGPLPWWSSIEDVA</sequence>
<dbReference type="EMBL" id="FUYE01000013">
    <property type="protein sequence ID" value="SKB02423.1"/>
    <property type="molecule type" value="Genomic_DNA"/>
</dbReference>
<evidence type="ECO:0000313" key="2">
    <source>
        <dbReference type="Proteomes" id="UP000190774"/>
    </source>
</evidence>
<dbReference type="AlphaFoldDB" id="A0A1T4YL60"/>
<name>A0A1T4YL60_9BACT</name>